<name>A0A382KFC3_9ZZZZ</name>
<evidence type="ECO:0000313" key="6">
    <source>
        <dbReference type="EMBL" id="SVC23704.1"/>
    </source>
</evidence>
<feature type="transmembrane region" description="Helical" evidence="5">
    <location>
        <begin position="35"/>
        <end position="59"/>
    </location>
</feature>
<feature type="transmembrane region" description="Helical" evidence="5">
    <location>
        <begin position="112"/>
        <end position="136"/>
    </location>
</feature>
<evidence type="ECO:0000256" key="4">
    <source>
        <dbReference type="ARBA" id="ARBA00023136"/>
    </source>
</evidence>
<dbReference type="GO" id="GO:0009403">
    <property type="term" value="P:toxin biosynthetic process"/>
    <property type="evidence" value="ECO:0007669"/>
    <property type="project" value="InterPro"/>
</dbReference>
<dbReference type="GO" id="GO:0016020">
    <property type="term" value="C:membrane"/>
    <property type="evidence" value="ECO:0007669"/>
    <property type="project" value="UniProtKB-SubCell"/>
</dbReference>
<sequence>MLETLKDFFDNISSFDLFYLIITILSLIKCSRKGFVLSILAASKWLLAYVITLILFPRVKPYVKDIIENEYVLDIALGIALFVVVIFIILMINKGIRKVVTYSGLGKLDTIFGFFFGFLRGYIISVCIFATVNIFYNHSKWPIKLNDSLTFPYVEKGSNYLIKEFPNKKQYEDAKDKVQEL</sequence>
<organism evidence="6">
    <name type="scientific">marine metagenome</name>
    <dbReference type="NCBI Taxonomy" id="408172"/>
    <lineage>
        <taxon>unclassified sequences</taxon>
        <taxon>metagenomes</taxon>
        <taxon>ecological metagenomes</taxon>
    </lineage>
</organism>
<gene>
    <name evidence="6" type="ORF">METZ01_LOCUS276558</name>
</gene>
<evidence type="ECO:0000256" key="3">
    <source>
        <dbReference type="ARBA" id="ARBA00022989"/>
    </source>
</evidence>
<dbReference type="AlphaFoldDB" id="A0A382KFC3"/>
<protein>
    <recommendedName>
        <fullName evidence="7">Colicin V production protein</fullName>
    </recommendedName>
</protein>
<accession>A0A382KFC3</accession>
<keyword evidence="2 5" id="KW-0812">Transmembrane</keyword>
<evidence type="ECO:0000256" key="2">
    <source>
        <dbReference type="ARBA" id="ARBA00022692"/>
    </source>
</evidence>
<dbReference type="Pfam" id="PF02674">
    <property type="entry name" value="Colicin_V"/>
    <property type="match status" value="1"/>
</dbReference>
<dbReference type="EMBL" id="UINC01080612">
    <property type="protein sequence ID" value="SVC23704.1"/>
    <property type="molecule type" value="Genomic_DNA"/>
</dbReference>
<dbReference type="PANTHER" id="PTHR36926">
    <property type="entry name" value="COLICIN V PRODUCTION PROTEIN"/>
    <property type="match status" value="1"/>
</dbReference>
<evidence type="ECO:0000256" key="1">
    <source>
        <dbReference type="ARBA" id="ARBA00004141"/>
    </source>
</evidence>
<reference evidence="6" key="1">
    <citation type="submission" date="2018-05" db="EMBL/GenBank/DDBJ databases">
        <authorList>
            <person name="Lanie J.A."/>
            <person name="Ng W.-L."/>
            <person name="Kazmierczak K.M."/>
            <person name="Andrzejewski T.M."/>
            <person name="Davidsen T.M."/>
            <person name="Wayne K.J."/>
            <person name="Tettelin H."/>
            <person name="Glass J.I."/>
            <person name="Rusch D."/>
            <person name="Podicherti R."/>
            <person name="Tsui H.-C.T."/>
            <person name="Winkler M.E."/>
        </authorList>
    </citation>
    <scope>NUCLEOTIDE SEQUENCE</scope>
</reference>
<evidence type="ECO:0000256" key="5">
    <source>
        <dbReference type="SAM" id="Phobius"/>
    </source>
</evidence>
<evidence type="ECO:0008006" key="7">
    <source>
        <dbReference type="Google" id="ProtNLM"/>
    </source>
</evidence>
<keyword evidence="4 5" id="KW-0472">Membrane</keyword>
<dbReference type="InterPro" id="IPR003825">
    <property type="entry name" value="Colicin-V_CvpA"/>
</dbReference>
<dbReference type="InterPro" id="IPR052719">
    <property type="entry name" value="CvpA-like"/>
</dbReference>
<comment type="subcellular location">
    <subcellularLocation>
        <location evidence="1">Membrane</location>
        <topology evidence="1">Multi-pass membrane protein</topology>
    </subcellularLocation>
</comment>
<keyword evidence="3 5" id="KW-1133">Transmembrane helix</keyword>
<feature type="transmembrane region" description="Helical" evidence="5">
    <location>
        <begin position="71"/>
        <end position="92"/>
    </location>
</feature>
<feature type="transmembrane region" description="Helical" evidence="5">
    <location>
        <begin position="12"/>
        <end position="28"/>
    </location>
</feature>
<dbReference type="PANTHER" id="PTHR36926:SF1">
    <property type="entry name" value="COLICIN V PRODUCTION PROTEIN"/>
    <property type="match status" value="1"/>
</dbReference>
<proteinExistence type="predicted"/>